<dbReference type="OrthoDB" id="10259024at2759"/>
<reference evidence="1" key="1">
    <citation type="submission" date="2021-03" db="EMBL/GenBank/DDBJ databases">
        <title>Draft genome sequence of rust myrtle Austropuccinia psidii MF-1, a brazilian biotype.</title>
        <authorList>
            <person name="Quecine M.C."/>
            <person name="Pachon D.M.R."/>
            <person name="Bonatelli M.L."/>
            <person name="Correr F.H."/>
            <person name="Franceschini L.M."/>
            <person name="Leite T.F."/>
            <person name="Margarido G.R.A."/>
            <person name="Almeida C.A."/>
            <person name="Ferrarezi J.A."/>
            <person name="Labate C.A."/>
        </authorList>
    </citation>
    <scope>NUCLEOTIDE SEQUENCE</scope>
    <source>
        <strain evidence="1">MF-1</strain>
    </source>
</reference>
<comment type="caution">
    <text evidence="1">The sequence shown here is derived from an EMBL/GenBank/DDBJ whole genome shotgun (WGS) entry which is preliminary data.</text>
</comment>
<organism evidence="1 2">
    <name type="scientific">Austropuccinia psidii MF-1</name>
    <dbReference type="NCBI Taxonomy" id="1389203"/>
    <lineage>
        <taxon>Eukaryota</taxon>
        <taxon>Fungi</taxon>
        <taxon>Dikarya</taxon>
        <taxon>Basidiomycota</taxon>
        <taxon>Pucciniomycotina</taxon>
        <taxon>Pucciniomycetes</taxon>
        <taxon>Pucciniales</taxon>
        <taxon>Sphaerophragmiaceae</taxon>
        <taxon>Austropuccinia</taxon>
    </lineage>
</organism>
<keyword evidence="2" id="KW-1185">Reference proteome</keyword>
<name>A0A9Q3J7Q4_9BASI</name>
<dbReference type="EMBL" id="AVOT02064825">
    <property type="protein sequence ID" value="MBW0557113.1"/>
    <property type="molecule type" value="Genomic_DNA"/>
</dbReference>
<dbReference type="AlphaFoldDB" id="A0A9Q3J7Q4"/>
<protein>
    <submittedName>
        <fullName evidence="1">Uncharacterized protein</fullName>
    </submittedName>
</protein>
<sequence>PYDLDQPQTHSLIAQRWLNQHVIQTIWNNLRSIEDLIQSGLAYLPNHFSSFRNIISKASEDELTSILSHDHKHFWKKSCQRAFFKFNNQK</sequence>
<evidence type="ECO:0000313" key="1">
    <source>
        <dbReference type="EMBL" id="MBW0557113.1"/>
    </source>
</evidence>
<gene>
    <name evidence="1" type="ORF">O181_096828</name>
</gene>
<accession>A0A9Q3J7Q4</accession>
<dbReference type="Proteomes" id="UP000765509">
    <property type="component" value="Unassembled WGS sequence"/>
</dbReference>
<feature type="non-terminal residue" evidence="1">
    <location>
        <position position="1"/>
    </location>
</feature>
<proteinExistence type="predicted"/>
<evidence type="ECO:0000313" key="2">
    <source>
        <dbReference type="Proteomes" id="UP000765509"/>
    </source>
</evidence>